<organism evidence="2 3">
    <name type="scientific">Polaribacter marinus</name>
    <dbReference type="NCBI Taxonomy" id="2916838"/>
    <lineage>
        <taxon>Bacteria</taxon>
        <taxon>Pseudomonadati</taxon>
        <taxon>Bacteroidota</taxon>
        <taxon>Flavobacteriia</taxon>
        <taxon>Flavobacteriales</taxon>
        <taxon>Flavobacteriaceae</taxon>
    </lineage>
</organism>
<dbReference type="EMBL" id="JAKQYM010000001">
    <property type="protein sequence ID" value="MCI2227750.1"/>
    <property type="molecule type" value="Genomic_DNA"/>
</dbReference>
<reference evidence="2" key="1">
    <citation type="submission" date="2022-02" db="EMBL/GenBank/DDBJ databases">
        <title>Polaribacter sp. MSW13, isolated from seawater.</title>
        <authorList>
            <person name="Kristyanto S."/>
            <person name="Jung J."/>
            <person name="Jeon C.O."/>
        </authorList>
    </citation>
    <scope>NUCLEOTIDE SEQUENCE</scope>
    <source>
        <strain evidence="2">MSW13</strain>
    </source>
</reference>
<proteinExistence type="predicted"/>
<evidence type="ECO:0000313" key="3">
    <source>
        <dbReference type="Proteomes" id="UP001139369"/>
    </source>
</evidence>
<protein>
    <submittedName>
        <fullName evidence="2">Uncharacterized protein</fullName>
    </submittedName>
</protein>
<dbReference type="AlphaFoldDB" id="A0A9X1VKL7"/>
<keyword evidence="1" id="KW-0472">Membrane</keyword>
<keyword evidence="1" id="KW-0812">Transmembrane</keyword>
<dbReference type="RefSeq" id="WP_242176872.1">
    <property type="nucleotide sequence ID" value="NZ_JAKQYM010000001.1"/>
</dbReference>
<evidence type="ECO:0000256" key="1">
    <source>
        <dbReference type="SAM" id="Phobius"/>
    </source>
</evidence>
<comment type="caution">
    <text evidence="2">The sequence shown here is derived from an EMBL/GenBank/DDBJ whole genome shotgun (WGS) entry which is preliminary data.</text>
</comment>
<gene>
    <name evidence="2" type="ORF">MC378_01135</name>
</gene>
<evidence type="ECO:0000313" key="2">
    <source>
        <dbReference type="EMBL" id="MCI2227750.1"/>
    </source>
</evidence>
<accession>A0A9X1VKL7</accession>
<keyword evidence="3" id="KW-1185">Reference proteome</keyword>
<feature type="transmembrane region" description="Helical" evidence="1">
    <location>
        <begin position="35"/>
        <end position="55"/>
    </location>
</feature>
<feature type="transmembrane region" description="Helical" evidence="1">
    <location>
        <begin position="7"/>
        <end position="23"/>
    </location>
</feature>
<sequence>MGNKVRYYVLFAAIIMMIGQFFISDYNHFFGWKNLLPFISLICIIIAMYGSIIHVSKHGEN</sequence>
<dbReference type="Proteomes" id="UP001139369">
    <property type="component" value="Unassembled WGS sequence"/>
</dbReference>
<name>A0A9X1VKL7_9FLAO</name>
<keyword evidence="1" id="KW-1133">Transmembrane helix</keyword>